<reference evidence="2" key="1">
    <citation type="journal article" date="2019" name="Int. J. Syst. Evol. Microbiol.">
        <title>The Global Catalogue of Microorganisms (GCM) 10K type strain sequencing project: providing services to taxonomists for standard genome sequencing and annotation.</title>
        <authorList>
            <consortium name="The Broad Institute Genomics Platform"/>
            <consortium name="The Broad Institute Genome Sequencing Center for Infectious Disease"/>
            <person name="Wu L."/>
            <person name="Ma J."/>
        </authorList>
    </citation>
    <scope>NUCLEOTIDE SEQUENCE [LARGE SCALE GENOMIC DNA]</scope>
    <source>
        <strain evidence="2">NBRC 111980</strain>
    </source>
</reference>
<gene>
    <name evidence="1" type="ORF">GCM10007901_10790</name>
</gene>
<organism evidence="1 2">
    <name type="scientific">Dyella acidisoli</name>
    <dbReference type="NCBI Taxonomy" id="1867834"/>
    <lineage>
        <taxon>Bacteria</taxon>
        <taxon>Pseudomonadati</taxon>
        <taxon>Pseudomonadota</taxon>
        <taxon>Gammaproteobacteria</taxon>
        <taxon>Lysobacterales</taxon>
        <taxon>Rhodanobacteraceae</taxon>
        <taxon>Dyella</taxon>
    </lineage>
</organism>
<keyword evidence="2" id="KW-1185">Reference proteome</keyword>
<accession>A0ABQ5XNQ3</accession>
<comment type="caution">
    <text evidence="1">The sequence shown here is derived from an EMBL/GenBank/DDBJ whole genome shotgun (WGS) entry which is preliminary data.</text>
</comment>
<dbReference type="EMBL" id="BSOB01000010">
    <property type="protein sequence ID" value="GLQ92128.1"/>
    <property type="molecule type" value="Genomic_DNA"/>
</dbReference>
<proteinExistence type="predicted"/>
<evidence type="ECO:0000313" key="1">
    <source>
        <dbReference type="EMBL" id="GLQ92128.1"/>
    </source>
</evidence>
<dbReference type="Proteomes" id="UP001156670">
    <property type="component" value="Unassembled WGS sequence"/>
</dbReference>
<protein>
    <submittedName>
        <fullName evidence="1">Uncharacterized protein</fullName>
    </submittedName>
</protein>
<sequence>MLVGNTVEVFGGDPRLHVFLEHGQHFGSQLAGGAHAFEVLGGFESNGHKFYEYGDKTAKNQPNLPQGGSPGYNFRVLQTASGHLMAHTAQSEAGL</sequence>
<name>A0ABQ5XNQ3_9GAMM</name>
<evidence type="ECO:0000313" key="2">
    <source>
        <dbReference type="Proteomes" id="UP001156670"/>
    </source>
</evidence>